<accession>A0A438AKR5</accession>
<reference evidence="1 2" key="1">
    <citation type="submission" date="2018-11" db="EMBL/GenBank/DDBJ databases">
        <title>Mesobaculum littorinae gen. nov., sp. nov., isolated from Littorina scabra that represents a novel genus of the order Rhodobacteraceae.</title>
        <authorList>
            <person name="Li F."/>
        </authorList>
    </citation>
    <scope>NUCLEOTIDE SEQUENCE [LARGE SCALE GENOMIC DNA]</scope>
    <source>
        <strain evidence="1 2">M0103</strain>
    </source>
</reference>
<gene>
    <name evidence="1" type="ORF">EKE94_01615</name>
</gene>
<keyword evidence="2" id="KW-1185">Reference proteome</keyword>
<sequence>MSRRTPLLAVKESTAARMLGMRTNKFRNLVQIGALLQPIDLAGQVMRWRVSDLKAILTGAVPDDGFET</sequence>
<dbReference type="Proteomes" id="UP000285908">
    <property type="component" value="Unassembled WGS sequence"/>
</dbReference>
<protein>
    <recommendedName>
        <fullName evidence="3">DNA-binding protein</fullName>
    </recommendedName>
</protein>
<name>A0A438AKR5_9RHOB</name>
<organism evidence="1 2">
    <name type="scientific">Mesobaculum littorinae</name>
    <dbReference type="NCBI Taxonomy" id="2486419"/>
    <lineage>
        <taxon>Bacteria</taxon>
        <taxon>Pseudomonadati</taxon>
        <taxon>Pseudomonadota</taxon>
        <taxon>Alphaproteobacteria</taxon>
        <taxon>Rhodobacterales</taxon>
        <taxon>Roseobacteraceae</taxon>
        <taxon>Mesobaculum</taxon>
    </lineage>
</organism>
<dbReference type="AlphaFoldDB" id="A0A438AKR5"/>
<proteinExistence type="predicted"/>
<evidence type="ECO:0000313" key="1">
    <source>
        <dbReference type="EMBL" id="RVV99413.1"/>
    </source>
</evidence>
<comment type="caution">
    <text evidence="1">The sequence shown here is derived from an EMBL/GenBank/DDBJ whole genome shotgun (WGS) entry which is preliminary data.</text>
</comment>
<dbReference type="EMBL" id="RQXX01000001">
    <property type="protein sequence ID" value="RVV99413.1"/>
    <property type="molecule type" value="Genomic_DNA"/>
</dbReference>
<dbReference type="OrthoDB" id="7874220at2"/>
<dbReference type="RefSeq" id="WP_127904855.1">
    <property type="nucleotide sequence ID" value="NZ_RQXX01000001.1"/>
</dbReference>
<evidence type="ECO:0008006" key="3">
    <source>
        <dbReference type="Google" id="ProtNLM"/>
    </source>
</evidence>
<evidence type="ECO:0000313" key="2">
    <source>
        <dbReference type="Proteomes" id="UP000285908"/>
    </source>
</evidence>